<accession>A0A814HCG2</accession>
<evidence type="ECO:0000313" key="3">
    <source>
        <dbReference type="Proteomes" id="UP000663889"/>
    </source>
</evidence>
<protein>
    <submittedName>
        <fullName evidence="1">Uncharacterized protein</fullName>
    </submittedName>
</protein>
<dbReference type="PANTHER" id="PTHR38075">
    <property type="entry name" value="DUF4139 DOMAIN-CONTAINING PROTEIN"/>
    <property type="match status" value="1"/>
</dbReference>
<comment type="caution">
    <text evidence="1">The sequence shown here is derived from an EMBL/GenBank/DDBJ whole genome shotgun (WGS) entry which is preliminary data.</text>
</comment>
<evidence type="ECO:0000313" key="1">
    <source>
        <dbReference type="EMBL" id="CAF1007906.1"/>
    </source>
</evidence>
<name>A0A814HCG2_9BILA</name>
<sequence>MPMSIPFDHTLRLYDSFAEIHQEYNGPLRFQQIDWNNIKHESIILRSSSSDDHINDTTTMFERKIIRLHINMTGKKVFVRRYPEHKFPIICEIINEDNSYSLVREIETGHYFRVQSNLIEYVDEPQLNSIYEVSFHPIPSNQSFIVSYIIKNLRWQPRYILQTYSDRSTKFQILVDIINTSPFTYQFNETHLMSGDIDLTFGTNKISSLIDAKTSTKTNIDYSGIHLFSSMNSSLKIDPYSILTLPIQSLNIHIKTVFIYTLVLTMPSISTNNIVSIISNKHKFQRLYQLSNSSSFLPTGHLLIYDSSSNVLTGEWHLPTLTEFEKYEFKLGEDPDIILEYNRTTTNNQKTNSSLITTNILIQNYKQQKINIRFKSICELSIVCLFYDEKARSLGARLDYELNLKAKAEVVFSFTTIRLY</sequence>
<proteinExistence type="predicted"/>
<gene>
    <name evidence="2" type="ORF">FNK824_LOCUS27323</name>
    <name evidence="1" type="ORF">SEV965_LOCUS11136</name>
</gene>
<dbReference type="AlphaFoldDB" id="A0A814HCG2"/>
<dbReference type="EMBL" id="CAJOBE010007056">
    <property type="protein sequence ID" value="CAF4025404.1"/>
    <property type="molecule type" value="Genomic_DNA"/>
</dbReference>
<dbReference type="PANTHER" id="PTHR38075:SF1">
    <property type="entry name" value="DUF4139 DOMAIN-CONTAINING PROTEIN"/>
    <property type="match status" value="1"/>
</dbReference>
<dbReference type="Proteomes" id="UP000663889">
    <property type="component" value="Unassembled WGS sequence"/>
</dbReference>
<evidence type="ECO:0000313" key="2">
    <source>
        <dbReference type="EMBL" id="CAF4025404.1"/>
    </source>
</evidence>
<reference evidence="1" key="1">
    <citation type="submission" date="2021-02" db="EMBL/GenBank/DDBJ databases">
        <authorList>
            <person name="Nowell W R."/>
        </authorList>
    </citation>
    <scope>NUCLEOTIDE SEQUENCE</scope>
</reference>
<dbReference type="EMBL" id="CAJNOU010000473">
    <property type="protein sequence ID" value="CAF1007906.1"/>
    <property type="molecule type" value="Genomic_DNA"/>
</dbReference>
<organism evidence="1 3">
    <name type="scientific">Rotaria sordida</name>
    <dbReference type="NCBI Taxonomy" id="392033"/>
    <lineage>
        <taxon>Eukaryota</taxon>
        <taxon>Metazoa</taxon>
        <taxon>Spiralia</taxon>
        <taxon>Gnathifera</taxon>
        <taxon>Rotifera</taxon>
        <taxon>Eurotatoria</taxon>
        <taxon>Bdelloidea</taxon>
        <taxon>Philodinida</taxon>
        <taxon>Philodinidae</taxon>
        <taxon>Rotaria</taxon>
    </lineage>
</organism>
<dbReference type="Proteomes" id="UP000663874">
    <property type="component" value="Unassembled WGS sequence"/>
</dbReference>